<keyword evidence="1 4" id="KW-0489">Methyltransferase</keyword>
<organism evidence="6 7">
    <name type="scientific">Ectothiorhodospira magna</name>
    <dbReference type="NCBI Taxonomy" id="867345"/>
    <lineage>
        <taxon>Bacteria</taxon>
        <taxon>Pseudomonadati</taxon>
        <taxon>Pseudomonadota</taxon>
        <taxon>Gammaproteobacteria</taxon>
        <taxon>Chromatiales</taxon>
        <taxon>Ectothiorhodospiraceae</taxon>
        <taxon>Ectothiorhodospira</taxon>
    </lineage>
</organism>
<evidence type="ECO:0000259" key="5">
    <source>
        <dbReference type="Pfam" id="PF05175"/>
    </source>
</evidence>
<dbReference type="InterPro" id="IPR007848">
    <property type="entry name" value="Small_mtfrase_dom"/>
</dbReference>
<reference evidence="6 7" key="1">
    <citation type="submission" date="2016-10" db="EMBL/GenBank/DDBJ databases">
        <authorList>
            <person name="de Groot N.N."/>
        </authorList>
    </citation>
    <scope>NUCLEOTIDE SEQUENCE [LARGE SCALE GENOMIC DNA]</scope>
    <source>
        <strain evidence="6 7">B7-7</strain>
    </source>
</reference>
<dbReference type="PANTHER" id="PTHR47806:SF1">
    <property type="entry name" value="RIBOSOMAL PROTEIN UL3 GLUTAMINE METHYLTRANSFERASE"/>
    <property type="match status" value="1"/>
</dbReference>
<dbReference type="NCBIfam" id="TIGR00536">
    <property type="entry name" value="hemK_fam"/>
    <property type="match status" value="1"/>
</dbReference>
<dbReference type="PANTHER" id="PTHR47806">
    <property type="entry name" value="50S RIBOSOMAL PROTEIN L3 GLUTAMINE METHYLTRANSFERASE"/>
    <property type="match status" value="1"/>
</dbReference>
<evidence type="ECO:0000256" key="1">
    <source>
        <dbReference type="ARBA" id="ARBA00022603"/>
    </source>
</evidence>
<dbReference type="GO" id="GO:0032259">
    <property type="term" value="P:methylation"/>
    <property type="evidence" value="ECO:0007669"/>
    <property type="project" value="UniProtKB-KW"/>
</dbReference>
<keyword evidence="7" id="KW-1185">Reference proteome</keyword>
<dbReference type="GO" id="GO:0003676">
    <property type="term" value="F:nucleic acid binding"/>
    <property type="evidence" value="ECO:0007669"/>
    <property type="project" value="InterPro"/>
</dbReference>
<keyword evidence="3 4" id="KW-0949">S-adenosyl-L-methionine</keyword>
<dbReference type="GO" id="GO:0005829">
    <property type="term" value="C:cytosol"/>
    <property type="evidence" value="ECO:0007669"/>
    <property type="project" value="TreeGrafter"/>
</dbReference>
<accession>A0A1H8ZSX8</accession>
<feature type="domain" description="Methyltransferase small" evidence="5">
    <location>
        <begin position="131"/>
        <end position="221"/>
    </location>
</feature>
<comment type="function">
    <text evidence="4">Methylates ribosomal protein uL3 on a specific glutamine residue.</text>
</comment>
<evidence type="ECO:0000313" key="6">
    <source>
        <dbReference type="EMBL" id="SEP67363.1"/>
    </source>
</evidence>
<keyword evidence="6" id="KW-0687">Ribonucleoprotein</keyword>
<keyword evidence="2 4" id="KW-0808">Transferase</keyword>
<dbReference type="Gene3D" id="1.10.8.10">
    <property type="entry name" value="DNA helicase RuvA subunit, C-terminal domain"/>
    <property type="match status" value="1"/>
</dbReference>
<protein>
    <recommendedName>
        <fullName evidence="4">Ribosomal protein uL3 glutamine methyltransferase</fullName>
        <shortName evidence="4">uL3 MTase</shortName>
        <ecNumber evidence="4">2.1.1.298</ecNumber>
    </recommendedName>
    <alternativeName>
        <fullName evidence="4">N5-glutamine methyltransferase PrmB</fullName>
    </alternativeName>
</protein>
<dbReference type="InterPro" id="IPR004556">
    <property type="entry name" value="HemK-like"/>
</dbReference>
<dbReference type="PROSITE" id="PS00092">
    <property type="entry name" value="N6_MTASE"/>
    <property type="match status" value="1"/>
</dbReference>
<evidence type="ECO:0000256" key="3">
    <source>
        <dbReference type="ARBA" id="ARBA00022691"/>
    </source>
</evidence>
<dbReference type="InterPro" id="IPR017127">
    <property type="entry name" value="Ribosome_uL3_MTase"/>
</dbReference>
<dbReference type="HAMAP" id="MF_02125">
    <property type="entry name" value="L3_methyltr_PrmB"/>
    <property type="match status" value="1"/>
</dbReference>
<dbReference type="InterPro" id="IPR002052">
    <property type="entry name" value="DNA_methylase_N6_adenine_CS"/>
</dbReference>
<dbReference type="OrthoDB" id="9800643at2"/>
<dbReference type="CDD" id="cd02440">
    <property type="entry name" value="AdoMet_MTases"/>
    <property type="match status" value="1"/>
</dbReference>
<dbReference type="Pfam" id="PF05175">
    <property type="entry name" value="MTS"/>
    <property type="match status" value="1"/>
</dbReference>
<dbReference type="Gene3D" id="3.40.50.150">
    <property type="entry name" value="Vaccinia Virus protein VP39"/>
    <property type="match status" value="1"/>
</dbReference>
<evidence type="ECO:0000256" key="2">
    <source>
        <dbReference type="ARBA" id="ARBA00022679"/>
    </source>
</evidence>
<comment type="catalytic activity">
    <reaction evidence="4">
        <text>L-glutaminyl-[ribosomal protein uL3] + S-adenosyl-L-methionine = N(5)-methyl-L-glutaminyl-[ribosomal protein uL3] + S-adenosyl-L-homocysteine + H(+)</text>
        <dbReference type="Rhea" id="RHEA:45020"/>
        <dbReference type="Rhea" id="RHEA-COMP:11063"/>
        <dbReference type="Rhea" id="RHEA-COMP:11064"/>
        <dbReference type="ChEBI" id="CHEBI:15378"/>
        <dbReference type="ChEBI" id="CHEBI:30011"/>
        <dbReference type="ChEBI" id="CHEBI:57856"/>
        <dbReference type="ChEBI" id="CHEBI:59789"/>
        <dbReference type="ChEBI" id="CHEBI:61891"/>
        <dbReference type="EC" id="2.1.1.298"/>
    </reaction>
</comment>
<dbReference type="AlphaFoldDB" id="A0A1H8ZSX8"/>
<dbReference type="GO" id="GO:0036009">
    <property type="term" value="F:protein-glutamine N-methyltransferase activity"/>
    <property type="evidence" value="ECO:0007669"/>
    <property type="project" value="UniProtKB-UniRule"/>
</dbReference>
<dbReference type="GO" id="GO:0005840">
    <property type="term" value="C:ribosome"/>
    <property type="evidence" value="ECO:0007669"/>
    <property type="project" value="UniProtKB-KW"/>
</dbReference>
<evidence type="ECO:0000256" key="4">
    <source>
        <dbReference type="HAMAP-Rule" id="MF_02125"/>
    </source>
</evidence>
<dbReference type="PIRSF" id="PIRSF037167">
    <property type="entry name" value="Mtase_YfcB_prd"/>
    <property type="match status" value="1"/>
</dbReference>
<dbReference type="STRING" id="867345.SAMN05421693_10339"/>
<sequence length="301" mass="32844">MTDSTATDGLLTVRDFIRYGMSRFTAAGLSFGHGTDNALDEAAWLVLHTLRMPHDMTGPWLECRLTRDERARVTELLEQRVQTRKPAAYLTGQAWFMGLEFFVDERVLVPRSPLAELIQQGFAPWIEAGAVHRVLDLCTGSGCIGIACAHVFDEATVDLGDISPDALVVARENIRRHGLEGRVEALQSDLFKGLGGRRYDIIVSNPPYVDARDMAALTPEFCHEPELGLASGPDGLDAALEILRAAADHLNPGGILVVEVGNSAPALEARLPDVPFTWLEFQSGGEGVFLLTAEQLQALDR</sequence>
<dbReference type="RefSeq" id="WP_090203241.1">
    <property type="nucleotide sequence ID" value="NZ_FOFO01000003.1"/>
</dbReference>
<comment type="similarity">
    <text evidence="4">Belongs to the protein N5-glutamine methyltransferase family. PrmB subfamily.</text>
</comment>
<dbReference type="SUPFAM" id="SSF53335">
    <property type="entry name" value="S-adenosyl-L-methionine-dependent methyltransferases"/>
    <property type="match status" value="1"/>
</dbReference>
<dbReference type="NCBIfam" id="TIGR03533">
    <property type="entry name" value="L3_gln_methyl"/>
    <property type="match status" value="1"/>
</dbReference>
<dbReference type="EC" id="2.1.1.298" evidence="4"/>
<proteinExistence type="inferred from homology"/>
<name>A0A1H8ZSX8_9GAMM</name>
<dbReference type="EMBL" id="FOFO01000003">
    <property type="protein sequence ID" value="SEP67363.1"/>
    <property type="molecule type" value="Genomic_DNA"/>
</dbReference>
<evidence type="ECO:0000313" key="7">
    <source>
        <dbReference type="Proteomes" id="UP000199496"/>
    </source>
</evidence>
<dbReference type="Proteomes" id="UP000199496">
    <property type="component" value="Unassembled WGS sequence"/>
</dbReference>
<gene>
    <name evidence="4" type="primary">prmB</name>
    <name evidence="6" type="ORF">SAMN05421693_10339</name>
</gene>
<dbReference type="InterPro" id="IPR029063">
    <property type="entry name" value="SAM-dependent_MTases_sf"/>
</dbReference>
<keyword evidence="6" id="KW-0689">Ribosomal protein</keyword>